<dbReference type="SMART" id="SM00267">
    <property type="entry name" value="GGDEF"/>
    <property type="match status" value="1"/>
</dbReference>
<dbReference type="Proteomes" id="UP001055125">
    <property type="component" value="Unassembled WGS sequence"/>
</dbReference>
<evidence type="ECO:0000259" key="3">
    <source>
        <dbReference type="PROSITE" id="PS50110"/>
    </source>
</evidence>
<dbReference type="InterPro" id="IPR001789">
    <property type="entry name" value="Sig_transdc_resp-reg_receiver"/>
</dbReference>
<dbReference type="SUPFAM" id="SSF55073">
    <property type="entry name" value="Nucleotide cyclase"/>
    <property type="match status" value="1"/>
</dbReference>
<dbReference type="InterPro" id="IPR052155">
    <property type="entry name" value="Biofilm_reg_signaling"/>
</dbReference>
<dbReference type="RefSeq" id="WP_238242314.1">
    <property type="nucleotide sequence ID" value="NZ_BPQP01000004.1"/>
</dbReference>
<accession>A0ABQ4RTV7</accession>
<proteinExistence type="predicted"/>
<feature type="domain" description="GGDEF" evidence="4">
    <location>
        <begin position="178"/>
        <end position="311"/>
    </location>
</feature>
<dbReference type="Pfam" id="PF00990">
    <property type="entry name" value="GGDEF"/>
    <property type="match status" value="1"/>
</dbReference>
<dbReference type="PROSITE" id="PS50887">
    <property type="entry name" value="GGDEF"/>
    <property type="match status" value="1"/>
</dbReference>
<reference evidence="5" key="1">
    <citation type="journal article" date="2021" name="Front. Microbiol.">
        <title>Comprehensive Comparative Genomics and Phenotyping of Methylobacterium Species.</title>
        <authorList>
            <person name="Alessa O."/>
            <person name="Ogura Y."/>
            <person name="Fujitani Y."/>
            <person name="Takami H."/>
            <person name="Hayashi T."/>
            <person name="Sahin N."/>
            <person name="Tani A."/>
        </authorList>
    </citation>
    <scope>NUCLEOTIDE SEQUENCE</scope>
    <source>
        <strain evidence="5">DSM 19015</strain>
    </source>
</reference>
<evidence type="ECO:0000256" key="2">
    <source>
        <dbReference type="SAM" id="MobiDB-lite"/>
    </source>
</evidence>
<dbReference type="SMART" id="SM00448">
    <property type="entry name" value="REC"/>
    <property type="match status" value="1"/>
</dbReference>
<organism evidence="5 6">
    <name type="scientific">Methylobacterium iners</name>
    <dbReference type="NCBI Taxonomy" id="418707"/>
    <lineage>
        <taxon>Bacteria</taxon>
        <taxon>Pseudomonadati</taxon>
        <taxon>Pseudomonadota</taxon>
        <taxon>Alphaproteobacteria</taxon>
        <taxon>Hyphomicrobiales</taxon>
        <taxon>Methylobacteriaceae</taxon>
        <taxon>Methylobacterium</taxon>
    </lineage>
</organism>
<dbReference type="CDD" id="cd00156">
    <property type="entry name" value="REC"/>
    <property type="match status" value="1"/>
</dbReference>
<gene>
    <name evidence="5" type="ORF">OCOJLMKI_0297</name>
</gene>
<dbReference type="Pfam" id="PF07238">
    <property type="entry name" value="PilZ"/>
    <property type="match status" value="1"/>
</dbReference>
<dbReference type="Gene3D" id="3.30.70.270">
    <property type="match status" value="1"/>
</dbReference>
<dbReference type="InterPro" id="IPR043128">
    <property type="entry name" value="Rev_trsase/Diguanyl_cyclase"/>
</dbReference>
<dbReference type="InterPro" id="IPR009875">
    <property type="entry name" value="PilZ_domain"/>
</dbReference>
<dbReference type="PROSITE" id="PS50110">
    <property type="entry name" value="RESPONSE_REGULATORY"/>
    <property type="match status" value="1"/>
</dbReference>
<evidence type="ECO:0000313" key="6">
    <source>
        <dbReference type="Proteomes" id="UP001055125"/>
    </source>
</evidence>
<evidence type="ECO:0008006" key="7">
    <source>
        <dbReference type="Google" id="ProtNLM"/>
    </source>
</evidence>
<dbReference type="Pfam" id="PF00072">
    <property type="entry name" value="Response_reg"/>
    <property type="match status" value="1"/>
</dbReference>
<keyword evidence="1" id="KW-0597">Phosphoprotein</keyword>
<evidence type="ECO:0000256" key="1">
    <source>
        <dbReference type="PROSITE-ProRule" id="PRU00169"/>
    </source>
</evidence>
<dbReference type="InterPro" id="IPR029787">
    <property type="entry name" value="Nucleotide_cyclase"/>
</dbReference>
<dbReference type="Gene3D" id="3.40.50.2300">
    <property type="match status" value="1"/>
</dbReference>
<dbReference type="InterPro" id="IPR000160">
    <property type="entry name" value="GGDEF_dom"/>
</dbReference>
<name>A0ABQ4RTV7_9HYPH</name>
<feature type="domain" description="Response regulatory" evidence="3">
    <location>
        <begin position="11"/>
        <end position="127"/>
    </location>
</feature>
<sequence>MTHSASDGPIAVAMLDDDQLYREYMGVLLARQPNYAFFPAASTEELLAILDARPIDCVLLDYNLGRDTGLAVHATIEARYPEAPPTIMLTGDGRERTVIKAMRLGIRDYLPKRDLKVDEIVSVIGRTVKRHRQEVEQRAEHRRLVQLSGIDTVTGLMAREPLDARLAQLDAALPRSRVGYGLLLIEMAELDHINERFGLGLGDRALRAFAQRLRLPARHSDICGRYAGSTFLYIVDSGADPELLAAVAGQLRQQTDFRADFDEASLHLTAHIGGALFFIDGRTTESVLSEARRRLREARESGERVVLATSAAGREPAAAEVPMDEPAPARPAPPEAEDPTIRTADFRRSPRQRVFKRGRIMTPDTGSTFDCTLRNVSQTGAALRFDAFFALPEEFDLVIVGAGQKRRCRVRWQSGVDVGVQYVS</sequence>
<dbReference type="EMBL" id="BPQP01000004">
    <property type="protein sequence ID" value="GJD93108.1"/>
    <property type="molecule type" value="Genomic_DNA"/>
</dbReference>
<dbReference type="PANTHER" id="PTHR44757">
    <property type="entry name" value="DIGUANYLATE CYCLASE DGCP"/>
    <property type="match status" value="1"/>
</dbReference>
<evidence type="ECO:0000313" key="5">
    <source>
        <dbReference type="EMBL" id="GJD93108.1"/>
    </source>
</evidence>
<dbReference type="CDD" id="cd01949">
    <property type="entry name" value="GGDEF"/>
    <property type="match status" value="1"/>
</dbReference>
<reference evidence="5" key="2">
    <citation type="submission" date="2021-08" db="EMBL/GenBank/DDBJ databases">
        <authorList>
            <person name="Tani A."/>
            <person name="Ola A."/>
            <person name="Ogura Y."/>
            <person name="Katsura K."/>
            <person name="Hayashi T."/>
        </authorList>
    </citation>
    <scope>NUCLEOTIDE SEQUENCE</scope>
    <source>
        <strain evidence="5">DSM 19015</strain>
    </source>
</reference>
<evidence type="ECO:0000259" key="4">
    <source>
        <dbReference type="PROSITE" id="PS50887"/>
    </source>
</evidence>
<dbReference type="NCBIfam" id="TIGR00254">
    <property type="entry name" value="GGDEF"/>
    <property type="match status" value="1"/>
</dbReference>
<comment type="caution">
    <text evidence="5">The sequence shown here is derived from an EMBL/GenBank/DDBJ whole genome shotgun (WGS) entry which is preliminary data.</text>
</comment>
<keyword evidence="6" id="KW-1185">Reference proteome</keyword>
<dbReference type="PANTHER" id="PTHR44757:SF2">
    <property type="entry name" value="BIOFILM ARCHITECTURE MAINTENANCE PROTEIN MBAA"/>
    <property type="match status" value="1"/>
</dbReference>
<feature type="region of interest" description="Disordered" evidence="2">
    <location>
        <begin position="311"/>
        <end position="339"/>
    </location>
</feature>
<protein>
    <recommendedName>
        <fullName evidence="7">Diguanylate cyclase</fullName>
    </recommendedName>
</protein>
<feature type="modified residue" description="4-aspartylphosphate" evidence="1">
    <location>
        <position position="61"/>
    </location>
</feature>
<dbReference type="InterPro" id="IPR011006">
    <property type="entry name" value="CheY-like_superfamily"/>
</dbReference>
<dbReference type="SUPFAM" id="SSF52172">
    <property type="entry name" value="CheY-like"/>
    <property type="match status" value="1"/>
</dbReference>